<accession>A0AA94HR76</accession>
<dbReference type="GO" id="GO:0071555">
    <property type="term" value="P:cell wall organization"/>
    <property type="evidence" value="ECO:0007669"/>
    <property type="project" value="UniProtKB-UniRule"/>
</dbReference>
<dbReference type="InterPro" id="IPR038063">
    <property type="entry name" value="Transpep_catalytic_dom"/>
</dbReference>
<evidence type="ECO:0000259" key="10">
    <source>
        <dbReference type="PROSITE" id="PS52029"/>
    </source>
</evidence>
<feature type="region of interest" description="Disordered" evidence="9">
    <location>
        <begin position="406"/>
        <end position="482"/>
    </location>
</feature>
<dbReference type="PROSITE" id="PS52029">
    <property type="entry name" value="LD_TPASE"/>
    <property type="match status" value="1"/>
</dbReference>
<evidence type="ECO:0000256" key="1">
    <source>
        <dbReference type="ARBA" id="ARBA00004752"/>
    </source>
</evidence>
<keyword evidence="3" id="KW-0808">Transferase</keyword>
<feature type="active site" description="Nucleophile" evidence="7">
    <location>
        <position position="235"/>
    </location>
</feature>
<comment type="pathway">
    <text evidence="1 7">Cell wall biogenesis; peptidoglycan biosynthesis.</text>
</comment>
<dbReference type="EMBL" id="FPIW01000007">
    <property type="protein sequence ID" value="SFW27375.1"/>
    <property type="molecule type" value="Genomic_DNA"/>
</dbReference>
<dbReference type="Proteomes" id="UP000182680">
    <property type="component" value="Unassembled WGS sequence"/>
</dbReference>
<dbReference type="PANTHER" id="PTHR36699">
    <property type="entry name" value="LD-TRANSPEPTIDASE"/>
    <property type="match status" value="1"/>
</dbReference>
<evidence type="ECO:0000256" key="9">
    <source>
        <dbReference type="SAM" id="MobiDB-lite"/>
    </source>
</evidence>
<proteinExistence type="inferred from homology"/>
<dbReference type="InterPro" id="IPR032710">
    <property type="entry name" value="NTF2-like_dom_sf"/>
</dbReference>
<comment type="similarity">
    <text evidence="2">Belongs to the YkuD family.</text>
</comment>
<dbReference type="PANTHER" id="PTHR36699:SF1">
    <property type="entry name" value="L,D-TRANSPEPTIDASE YAFK-RELATED"/>
    <property type="match status" value="1"/>
</dbReference>
<keyword evidence="5 7" id="KW-0573">Peptidoglycan synthesis</keyword>
<organism evidence="11 12">
    <name type="scientific">Desulfovibrio desulfuricans</name>
    <dbReference type="NCBI Taxonomy" id="876"/>
    <lineage>
        <taxon>Bacteria</taxon>
        <taxon>Pseudomonadati</taxon>
        <taxon>Thermodesulfobacteriota</taxon>
        <taxon>Desulfovibrionia</taxon>
        <taxon>Desulfovibrionales</taxon>
        <taxon>Desulfovibrionaceae</taxon>
        <taxon>Desulfovibrio</taxon>
    </lineage>
</organism>
<comment type="caution">
    <text evidence="11">The sequence shown here is derived from an EMBL/GenBank/DDBJ whole genome shotgun (WGS) entry which is preliminary data.</text>
</comment>
<dbReference type="Pfam" id="PF24125">
    <property type="entry name" value="Cds6_C"/>
    <property type="match status" value="2"/>
</dbReference>
<reference evidence="12" key="1">
    <citation type="submission" date="2016-11" db="EMBL/GenBank/DDBJ databases">
        <authorList>
            <person name="Jaros S."/>
            <person name="Januszkiewicz K."/>
            <person name="Wedrychowicz H."/>
        </authorList>
    </citation>
    <scope>NUCLEOTIDE SEQUENCE [LARGE SCALE GENOMIC DNA]</scope>
    <source>
        <strain evidence="12">DSM 7057</strain>
    </source>
</reference>
<dbReference type="Gene3D" id="3.10.450.50">
    <property type="match status" value="1"/>
</dbReference>
<evidence type="ECO:0000256" key="2">
    <source>
        <dbReference type="ARBA" id="ARBA00005992"/>
    </source>
</evidence>
<dbReference type="AlphaFoldDB" id="A0AA94HR76"/>
<evidence type="ECO:0000313" key="12">
    <source>
        <dbReference type="Proteomes" id="UP000182680"/>
    </source>
</evidence>
<dbReference type="GO" id="GO:0008360">
    <property type="term" value="P:regulation of cell shape"/>
    <property type="evidence" value="ECO:0007669"/>
    <property type="project" value="UniProtKB-UniRule"/>
</dbReference>
<dbReference type="CDD" id="cd16913">
    <property type="entry name" value="YkuD_like"/>
    <property type="match status" value="1"/>
</dbReference>
<keyword evidence="4 7" id="KW-0133">Cell shape</keyword>
<protein>
    <submittedName>
        <fullName evidence="11">SnoaL-like domain-containing protein</fullName>
    </submittedName>
</protein>
<evidence type="ECO:0000256" key="3">
    <source>
        <dbReference type="ARBA" id="ARBA00022679"/>
    </source>
</evidence>
<dbReference type="SUPFAM" id="SSF141523">
    <property type="entry name" value="L,D-transpeptidase catalytic domain-like"/>
    <property type="match status" value="1"/>
</dbReference>
<dbReference type="Pfam" id="PF03734">
    <property type="entry name" value="YkuD"/>
    <property type="match status" value="1"/>
</dbReference>
<gene>
    <name evidence="11" type="ORF">SAMN02910291_00652</name>
</gene>
<evidence type="ECO:0000313" key="11">
    <source>
        <dbReference type="EMBL" id="SFW27375.1"/>
    </source>
</evidence>
<dbReference type="GO" id="GO:0016740">
    <property type="term" value="F:transferase activity"/>
    <property type="evidence" value="ECO:0007669"/>
    <property type="project" value="UniProtKB-KW"/>
</dbReference>
<keyword evidence="6 7" id="KW-0961">Cell wall biogenesis/degradation</keyword>
<feature type="coiled-coil region" evidence="8">
    <location>
        <begin position="492"/>
        <end position="639"/>
    </location>
</feature>
<name>A0AA94HR76_DESDE</name>
<evidence type="ECO:0000256" key="6">
    <source>
        <dbReference type="ARBA" id="ARBA00023316"/>
    </source>
</evidence>
<feature type="active site" description="Proton donor/acceptor" evidence="7">
    <location>
        <position position="221"/>
    </location>
</feature>
<dbReference type="Gene3D" id="2.40.440.10">
    <property type="entry name" value="L,D-transpeptidase catalytic domain-like"/>
    <property type="match status" value="1"/>
</dbReference>
<evidence type="ECO:0000256" key="5">
    <source>
        <dbReference type="ARBA" id="ARBA00022984"/>
    </source>
</evidence>
<dbReference type="InterPro" id="IPR056203">
    <property type="entry name" value="Cds6_C"/>
</dbReference>
<dbReference type="SUPFAM" id="SSF54427">
    <property type="entry name" value="NTF2-like"/>
    <property type="match status" value="2"/>
</dbReference>
<feature type="compositionally biased region" description="Low complexity" evidence="9">
    <location>
        <begin position="436"/>
        <end position="451"/>
    </location>
</feature>
<feature type="domain" description="L,D-TPase catalytic" evidence="10">
    <location>
        <begin position="129"/>
        <end position="259"/>
    </location>
</feature>
<dbReference type="GO" id="GO:0004180">
    <property type="term" value="F:carboxypeptidase activity"/>
    <property type="evidence" value="ECO:0007669"/>
    <property type="project" value="UniProtKB-ARBA"/>
</dbReference>
<sequence>MNCLPSSPARNWWPLRAECTQAEPDAAALGAVVPEGTSRASCLPYADGRTPVRHIMTRFSTTAPTTRQGGRVLCRSMAVRRFAVFLFSLCALRALPGLAAALLCVLAASGYARADNWQASLYNEGLPSHLVAVDKNRQTFMFFEKKSPLKLRYTYPCTTGQLTGDKKVLNDLRTPEGVYFVEYKIASGLDFKEYGGIAYTLNYPNPVDKLRGKTGHGIWIHSKGLGIEPLSTRGCVAIGLKEIDEVGPSLVPGTAVVLAERLDETTVPQPDNGTARELRRLMQAWSNAWAGRSSRMFEFYDADAYSKAMPESFAAFRLNKERLFKILSFIKIYNRKIHVLEGPGYWVTWSEQFYTASNLSTEGVRRLYWQRGDDKKFRIVGMEWSPRDLGMRAAYQKGQLVAEAPLQTASDADSEAPLPPRLDMPESAADGTEVVAASAADGSKAGGKTSAEAAAPGKSVALSEPLVPRRMQAPPPAEVNWGARPAMEDSARVAAEQRAAEELAARQRAEEERAAAQRLAEIRAAEERAAAVKAEAERLAAEQAAAEKAAAEAEAQRLAQLAAEKLAAERAAAKAEAERLAAEKAAAEKAAAEAEEQRLARSAAEKLAAEKLVAEQLAAQRAAEELEAKKQAALAAQDLRLTPELRTQLQQAVSGWNAALAARSPALADFYDHARFNREPGAPRGLSYNAAWRELEKHLGAPWLRYISRKPSFEVQGKLAVSRCEELVAGPHGLSEGVRTLWWRKGDNGDLRIVASQFQPDELGLAADYLDQVSGAVSDAIEGWRKAWEAGNLDAYMAYYTDSAVQQGRWGAKNIRRQKEGLWSRVQPILVQLSGLRLVADKAGIRADMGQTYADSAGHSDRGTKTLLLQYDGKKWLITREDWTAAPAAASAPGGGRP</sequence>
<evidence type="ECO:0000256" key="4">
    <source>
        <dbReference type="ARBA" id="ARBA00022960"/>
    </source>
</evidence>
<keyword evidence="8" id="KW-0175">Coiled coil</keyword>
<dbReference type="GO" id="GO:0009252">
    <property type="term" value="P:peptidoglycan biosynthetic process"/>
    <property type="evidence" value="ECO:0007669"/>
    <property type="project" value="UniProtKB-KW"/>
</dbReference>
<dbReference type="InterPro" id="IPR005490">
    <property type="entry name" value="LD_TPept_cat_dom"/>
</dbReference>
<evidence type="ECO:0000256" key="8">
    <source>
        <dbReference type="SAM" id="Coils"/>
    </source>
</evidence>
<evidence type="ECO:0000256" key="7">
    <source>
        <dbReference type="PROSITE-ProRule" id="PRU01373"/>
    </source>
</evidence>